<dbReference type="GO" id="GO:0052856">
    <property type="term" value="F:NAD(P)HX epimerase activity"/>
    <property type="evidence" value="ECO:0007669"/>
    <property type="project" value="UniProtKB-UniRule"/>
</dbReference>
<evidence type="ECO:0000313" key="3">
    <source>
        <dbReference type="EMBL" id="SPY47651.1"/>
    </source>
</evidence>
<dbReference type="OrthoDB" id="9806925at2"/>
<dbReference type="EC" id="5.1.99.6" evidence="1"/>
<comment type="catalytic activity">
    <reaction evidence="1">
        <text>(6R)-NADPHX = (6S)-NADPHX</text>
        <dbReference type="Rhea" id="RHEA:32227"/>
        <dbReference type="ChEBI" id="CHEBI:64076"/>
        <dbReference type="ChEBI" id="CHEBI:64077"/>
        <dbReference type="EC" id="5.1.99.6"/>
    </reaction>
</comment>
<feature type="binding site" evidence="1">
    <location>
        <begin position="125"/>
        <end position="131"/>
    </location>
    <ligand>
        <name>(6S)-NADPHX</name>
        <dbReference type="ChEBI" id="CHEBI:64076"/>
    </ligand>
</feature>
<dbReference type="STRING" id="54005.HMPREF3229_01677"/>
<proteinExistence type="inferred from homology"/>
<dbReference type="Gene3D" id="3.40.50.10260">
    <property type="entry name" value="YjeF N-terminal domain"/>
    <property type="match status" value="1"/>
</dbReference>
<gene>
    <name evidence="3" type="primary">nnr_2</name>
    <name evidence="1" type="synonym">nnrE</name>
    <name evidence="3" type="ORF">NCTC13076_01070</name>
</gene>
<dbReference type="RefSeq" id="WP_112889789.1">
    <property type="nucleotide sequence ID" value="NZ_CP068103.1"/>
</dbReference>
<comment type="similarity">
    <text evidence="1">Belongs to the NnrE/AIBP family.</text>
</comment>
<dbReference type="Pfam" id="PF03853">
    <property type="entry name" value="YjeF_N"/>
    <property type="match status" value="1"/>
</dbReference>
<keyword evidence="1" id="KW-0520">NAD</keyword>
<feature type="binding site" evidence="1">
    <location>
        <position position="157"/>
    </location>
    <ligand>
        <name>K(+)</name>
        <dbReference type="ChEBI" id="CHEBI:29103"/>
    </ligand>
</feature>
<feature type="binding site" evidence="1">
    <location>
        <position position="53"/>
    </location>
    <ligand>
        <name>K(+)</name>
        <dbReference type="ChEBI" id="CHEBI:29103"/>
    </ligand>
</feature>
<name>A0A2X1YJC5_9FIRM</name>
<dbReference type="HAMAP" id="MF_01966">
    <property type="entry name" value="NADHX_epimerase"/>
    <property type="match status" value="1"/>
</dbReference>
<dbReference type="EMBL" id="UATM01000032">
    <property type="protein sequence ID" value="SPY47651.1"/>
    <property type="molecule type" value="Genomic_DNA"/>
</dbReference>
<sequence length="208" mass="23265">MTISKNKMMELEKRTIDEYKIDSLILMENAGMGIYREINQYNSYTIICGKGNNGGDGLVLARHLILNGKLVEVFVVGHKMTNEFAKNLEILEKLTEIKYIEDENNFEDLVESLEVNEVTVDAIFGLGLNRPLNSFYKKLINLINAHGNYIIGVDIPSGMDPDTGDEYGACVGCNLTFAISDIKDGQLLNSKVGELKKIYIGIVRYADE</sequence>
<keyword evidence="1" id="KW-0521">NADP</keyword>
<comment type="function">
    <text evidence="1">Catalyzes the epimerization of the S- and R-forms of NAD(P)HX, a damaged form of NAD(P)H that is a result of enzymatic or heat-dependent hydration. This is a prerequisite for the S-specific NAD(P)H-hydrate dehydratase to allow the repair of both epimers of NAD(P)HX.</text>
</comment>
<evidence type="ECO:0000259" key="2">
    <source>
        <dbReference type="PROSITE" id="PS51385"/>
    </source>
</evidence>
<keyword evidence="1" id="KW-0413">Isomerase</keyword>
<keyword evidence="1" id="KW-0479">Metal-binding</keyword>
<dbReference type="InterPro" id="IPR004443">
    <property type="entry name" value="YjeF_N_dom"/>
</dbReference>
<feature type="binding site" evidence="1">
    <location>
        <begin position="52"/>
        <end position="56"/>
    </location>
    <ligand>
        <name>(6S)-NADPHX</name>
        <dbReference type="ChEBI" id="CHEBI:64076"/>
    </ligand>
</feature>
<feature type="domain" description="YjeF N-terminal" evidence="2">
    <location>
        <begin position="8"/>
        <end position="208"/>
    </location>
</feature>
<organism evidence="3 4">
    <name type="scientific">Peptoniphilus harei</name>
    <dbReference type="NCBI Taxonomy" id="54005"/>
    <lineage>
        <taxon>Bacteria</taxon>
        <taxon>Bacillati</taxon>
        <taxon>Bacillota</taxon>
        <taxon>Tissierellia</taxon>
        <taxon>Tissierellales</taxon>
        <taxon>Peptoniphilaceae</taxon>
        <taxon>Peptoniphilus</taxon>
    </lineage>
</organism>
<accession>A0A2X1YJC5</accession>
<reference evidence="3 4" key="1">
    <citation type="submission" date="2018-06" db="EMBL/GenBank/DDBJ databases">
        <authorList>
            <consortium name="Pathogen Informatics"/>
            <person name="Doyle S."/>
        </authorList>
    </citation>
    <scope>NUCLEOTIDE SEQUENCE [LARGE SCALE GENOMIC DNA]</scope>
    <source>
        <strain evidence="3 4">NCTC13076</strain>
    </source>
</reference>
<dbReference type="SUPFAM" id="SSF64153">
    <property type="entry name" value="YjeF N-terminal domain-like"/>
    <property type="match status" value="1"/>
</dbReference>
<dbReference type="PROSITE" id="PS51385">
    <property type="entry name" value="YJEF_N"/>
    <property type="match status" value="1"/>
</dbReference>
<comment type="catalytic activity">
    <reaction evidence="1">
        <text>(6R)-NADHX = (6S)-NADHX</text>
        <dbReference type="Rhea" id="RHEA:32215"/>
        <dbReference type="ChEBI" id="CHEBI:64074"/>
        <dbReference type="ChEBI" id="CHEBI:64075"/>
        <dbReference type="EC" id="5.1.99.6"/>
    </reaction>
</comment>
<dbReference type="Proteomes" id="UP000250070">
    <property type="component" value="Unassembled WGS sequence"/>
</dbReference>
<comment type="cofactor">
    <cofactor evidence="1">
        <name>K(+)</name>
        <dbReference type="ChEBI" id="CHEBI:29103"/>
    </cofactor>
    <text evidence="1">Binds 1 potassium ion per subunit.</text>
</comment>
<keyword evidence="1" id="KW-0547">Nucleotide-binding</keyword>
<protein>
    <recommendedName>
        <fullName evidence="1">NAD(P)H-hydrate epimerase</fullName>
        <ecNumber evidence="1">5.1.99.6</ecNumber>
    </recommendedName>
    <alternativeName>
        <fullName evidence="1">NAD(P)HX epimerase</fullName>
    </alternativeName>
</protein>
<feature type="binding site" evidence="1">
    <location>
        <position position="121"/>
    </location>
    <ligand>
        <name>K(+)</name>
        <dbReference type="ChEBI" id="CHEBI:29103"/>
    </ligand>
</feature>
<keyword evidence="1" id="KW-0630">Potassium</keyword>
<feature type="binding site" evidence="1">
    <location>
        <position position="136"/>
    </location>
    <ligand>
        <name>(6S)-NADPHX</name>
        <dbReference type="ChEBI" id="CHEBI:64076"/>
    </ligand>
</feature>
<dbReference type="AlphaFoldDB" id="A0A2X1YJC5"/>
<dbReference type="GO" id="GO:0046872">
    <property type="term" value="F:metal ion binding"/>
    <property type="evidence" value="ECO:0007669"/>
    <property type="project" value="UniProtKB-KW"/>
</dbReference>
<feature type="binding site" evidence="1">
    <location>
        <position position="154"/>
    </location>
    <ligand>
        <name>(6S)-NADPHX</name>
        <dbReference type="ChEBI" id="CHEBI:64076"/>
    </ligand>
</feature>
<evidence type="ECO:0000313" key="4">
    <source>
        <dbReference type="Proteomes" id="UP000250070"/>
    </source>
</evidence>
<dbReference type="GO" id="GO:0000166">
    <property type="term" value="F:nucleotide binding"/>
    <property type="evidence" value="ECO:0007669"/>
    <property type="project" value="UniProtKB-KW"/>
</dbReference>
<evidence type="ECO:0000256" key="1">
    <source>
        <dbReference type="HAMAP-Rule" id="MF_01966"/>
    </source>
</evidence>
<dbReference type="InterPro" id="IPR036652">
    <property type="entry name" value="YjeF_N_dom_sf"/>
</dbReference>
<dbReference type="GeneID" id="83862556"/>
<dbReference type="NCBIfam" id="TIGR00197">
    <property type="entry name" value="yjeF_nterm"/>
    <property type="match status" value="1"/>
</dbReference>